<accession>A0A5N5Q7C7</accession>
<sequence length="129" mass="15514">MNFPTQLDFDGNYYQIIFDDEDDELLILLWYRRIRRRHLHCHHQAEEALRRHRIRRYRANLNYLKRAELMPNPRVNSGWQAIYQSRDDRAYIHVLGMPGTLVPSSGLTQTKREQVEKALAHLMLLVDWG</sequence>
<dbReference type="OrthoDB" id="78198at2759"/>
<keyword evidence="2" id="KW-1185">Reference proteome</keyword>
<dbReference type="AlphaFoldDB" id="A0A5N5Q7C7"/>
<evidence type="ECO:0000313" key="1">
    <source>
        <dbReference type="EMBL" id="KAB5587351.1"/>
    </source>
</evidence>
<dbReference type="Proteomes" id="UP000383932">
    <property type="component" value="Unassembled WGS sequence"/>
</dbReference>
<dbReference type="EMBL" id="SSOP01001185">
    <property type="protein sequence ID" value="KAB5587351.1"/>
    <property type="molecule type" value="Genomic_DNA"/>
</dbReference>
<proteinExistence type="predicted"/>
<dbReference type="GO" id="GO:0004519">
    <property type="term" value="F:endonuclease activity"/>
    <property type="evidence" value="ECO:0007669"/>
    <property type="project" value="UniProtKB-KW"/>
</dbReference>
<keyword evidence="1" id="KW-0378">Hydrolase</keyword>
<organism evidence="1 2">
    <name type="scientific">Ceratobasidium theobromae</name>
    <dbReference type="NCBI Taxonomy" id="1582974"/>
    <lineage>
        <taxon>Eukaryota</taxon>
        <taxon>Fungi</taxon>
        <taxon>Dikarya</taxon>
        <taxon>Basidiomycota</taxon>
        <taxon>Agaricomycotina</taxon>
        <taxon>Agaricomycetes</taxon>
        <taxon>Cantharellales</taxon>
        <taxon>Ceratobasidiaceae</taxon>
        <taxon>Ceratobasidium</taxon>
    </lineage>
</organism>
<gene>
    <name evidence="1" type="ORF">CTheo_9214</name>
</gene>
<protein>
    <submittedName>
        <fullName evidence="1">DDE family endonuclease</fullName>
    </submittedName>
</protein>
<name>A0A5N5Q7C7_9AGAM</name>
<evidence type="ECO:0000313" key="2">
    <source>
        <dbReference type="Proteomes" id="UP000383932"/>
    </source>
</evidence>
<keyword evidence="1" id="KW-0255">Endonuclease</keyword>
<comment type="caution">
    <text evidence="1">The sequence shown here is derived from an EMBL/GenBank/DDBJ whole genome shotgun (WGS) entry which is preliminary data.</text>
</comment>
<reference evidence="1 2" key="1">
    <citation type="journal article" date="2019" name="Fungal Biol. Biotechnol.">
        <title>Draft genome sequence of fastidious pathogen Ceratobasidium theobromae, which causes vascular-streak dieback in Theobroma cacao.</title>
        <authorList>
            <person name="Ali S.S."/>
            <person name="Asman A."/>
            <person name="Shao J."/>
            <person name="Firmansyah A.P."/>
            <person name="Susilo A.W."/>
            <person name="Rosmana A."/>
            <person name="McMahon P."/>
            <person name="Junaid M."/>
            <person name="Guest D."/>
            <person name="Kheng T.Y."/>
            <person name="Meinhardt L.W."/>
            <person name="Bailey B.A."/>
        </authorList>
    </citation>
    <scope>NUCLEOTIDE SEQUENCE [LARGE SCALE GENOMIC DNA]</scope>
    <source>
        <strain evidence="1 2">CT2</strain>
    </source>
</reference>
<keyword evidence="1" id="KW-0540">Nuclease</keyword>